<proteinExistence type="predicted"/>
<dbReference type="InterPro" id="IPR058915">
    <property type="entry name" value="AcrVA2-like"/>
</dbReference>
<dbReference type="EMBL" id="BK032749">
    <property type="protein sequence ID" value="DAF58299.1"/>
    <property type="molecule type" value="Genomic_DNA"/>
</dbReference>
<reference evidence="1" key="1">
    <citation type="journal article" date="2021" name="Proc. Natl. Acad. Sci. U.S.A.">
        <title>A Catalog of Tens of Thousands of Viruses from Human Metagenomes Reveals Hidden Associations with Chronic Diseases.</title>
        <authorList>
            <person name="Tisza M.J."/>
            <person name="Buck C.B."/>
        </authorList>
    </citation>
    <scope>NUCLEOTIDE SEQUENCE</scope>
    <source>
        <strain evidence="1">Ct5MO18</strain>
    </source>
</reference>
<sequence length="336" mass="38516">MPDKDSALIPLNLVNFYTRTYPSVWDAAQKFRDWDEQEANWDKSKCYIPIAAGCAICDLFSMPRSAIYMVPALAAWRQSKEVYTFDPDLAETLYEQASDTKLPCAVLMRMPFYCVYIDSGKYRFFCHLENDVNDGRWELRFVRIDESGNAVASYLHLGDFTLDESIMAGHEEGLWQTEHIQENKAASSLLSSALAQGGAGDDYRDVYDRTTLSEMLQLVLYICADNADIVQPDGNKRTYRRSDSGAVKDKYREVRKWDTGFYVGNALRKERSSSGSYEKRPYQGGTKRPHMRRGHWHHFWKGKEGNKELVLHWVLPIFVNGENADGESPARITPVK</sequence>
<accession>A0A8S5T5L4</accession>
<name>A0A8S5T5L4_9CAUD</name>
<organism evidence="1">
    <name type="scientific">Siphoviridae sp. ct5MO18</name>
    <dbReference type="NCBI Taxonomy" id="2827779"/>
    <lineage>
        <taxon>Viruses</taxon>
        <taxon>Duplodnaviria</taxon>
        <taxon>Heunggongvirae</taxon>
        <taxon>Uroviricota</taxon>
        <taxon>Caudoviricetes</taxon>
    </lineage>
</organism>
<protein>
    <submittedName>
        <fullName evidence="1">Uncharacterized protein</fullName>
    </submittedName>
</protein>
<evidence type="ECO:0000313" key="1">
    <source>
        <dbReference type="EMBL" id="DAF58299.1"/>
    </source>
</evidence>
<dbReference type="CDD" id="cd22987">
    <property type="entry name" value="AcrVA2-like"/>
    <property type="match status" value="1"/>
</dbReference>
<dbReference type="Pfam" id="PF26125">
    <property type="entry name" value="AcrVA2-like"/>
    <property type="match status" value="1"/>
</dbReference>